<sequence length="246" mass="28307">MNEHQYQQPHAHNHEGFFDASITDSSPYGPTDQSVCVKDVTHPGSNTRNEALFRFPVSPEPTQTILQDGDRCSQLLVTHSSHLSSSIQAGSAFKERCCTKKEIAEDSIRRQEANVQFDPKYKGRGDWNLPFVELDFANICTYLENQENYNDLFGNSKKQSRGKKKNTRAQAFKRFVMYLNVNHEGGTLELSGCNLQQRWKMYKPKFMDTAVVFHTIIISFKLTRKNKNIELNISDIFEDFRELKGV</sequence>
<protein>
    <submittedName>
        <fullName evidence="2">Uncharacterized protein</fullName>
    </submittedName>
</protein>
<dbReference type="AlphaFoldDB" id="A0A9Q3DIN4"/>
<organism evidence="2 3">
    <name type="scientific">Austropuccinia psidii MF-1</name>
    <dbReference type="NCBI Taxonomy" id="1389203"/>
    <lineage>
        <taxon>Eukaryota</taxon>
        <taxon>Fungi</taxon>
        <taxon>Dikarya</taxon>
        <taxon>Basidiomycota</taxon>
        <taxon>Pucciniomycotina</taxon>
        <taxon>Pucciniomycetes</taxon>
        <taxon>Pucciniales</taxon>
        <taxon>Sphaerophragmiaceae</taxon>
        <taxon>Austropuccinia</taxon>
    </lineage>
</organism>
<evidence type="ECO:0000256" key="1">
    <source>
        <dbReference type="SAM" id="MobiDB-lite"/>
    </source>
</evidence>
<evidence type="ECO:0000313" key="2">
    <source>
        <dbReference type="EMBL" id="MBW0502368.1"/>
    </source>
</evidence>
<dbReference type="Proteomes" id="UP000765509">
    <property type="component" value="Unassembled WGS sequence"/>
</dbReference>
<evidence type="ECO:0000313" key="3">
    <source>
        <dbReference type="Proteomes" id="UP000765509"/>
    </source>
</evidence>
<proteinExistence type="predicted"/>
<dbReference type="OrthoDB" id="2414509at2759"/>
<name>A0A9Q3DIN4_9BASI</name>
<comment type="caution">
    <text evidence="2">The sequence shown here is derived from an EMBL/GenBank/DDBJ whole genome shotgun (WGS) entry which is preliminary data.</text>
</comment>
<feature type="region of interest" description="Disordered" evidence="1">
    <location>
        <begin position="1"/>
        <end position="24"/>
    </location>
</feature>
<accession>A0A9Q3DIN4</accession>
<reference evidence="2" key="1">
    <citation type="submission" date="2021-03" db="EMBL/GenBank/DDBJ databases">
        <title>Draft genome sequence of rust myrtle Austropuccinia psidii MF-1, a brazilian biotype.</title>
        <authorList>
            <person name="Quecine M.C."/>
            <person name="Pachon D.M.R."/>
            <person name="Bonatelli M.L."/>
            <person name="Correr F.H."/>
            <person name="Franceschini L.M."/>
            <person name="Leite T.F."/>
            <person name="Margarido G.R.A."/>
            <person name="Almeida C.A."/>
            <person name="Ferrarezi J.A."/>
            <person name="Labate C.A."/>
        </authorList>
    </citation>
    <scope>NUCLEOTIDE SEQUENCE</scope>
    <source>
        <strain evidence="2">MF-1</strain>
    </source>
</reference>
<gene>
    <name evidence="2" type="ORF">O181_042083</name>
</gene>
<feature type="compositionally biased region" description="Polar residues" evidence="1">
    <location>
        <begin position="1"/>
        <end position="10"/>
    </location>
</feature>
<dbReference type="EMBL" id="AVOT02016784">
    <property type="protein sequence ID" value="MBW0502368.1"/>
    <property type="molecule type" value="Genomic_DNA"/>
</dbReference>
<keyword evidence="3" id="KW-1185">Reference proteome</keyword>